<dbReference type="VEuPathDB" id="GiardiaDB:SS50377_25544"/>
<dbReference type="EMBL" id="AUWU02000005">
    <property type="protein sequence ID" value="KAH0573424.1"/>
    <property type="molecule type" value="Genomic_DNA"/>
</dbReference>
<evidence type="ECO:0000313" key="2">
    <source>
        <dbReference type="EMBL" id="KAH0573424.1"/>
    </source>
</evidence>
<protein>
    <submittedName>
        <fullName evidence="1">Uncharacterized protein</fullName>
    </submittedName>
</protein>
<reference evidence="1 2" key="1">
    <citation type="journal article" date="2014" name="PLoS Genet.">
        <title>The Genome of Spironucleus salmonicida Highlights a Fish Pathogen Adapted to Fluctuating Environments.</title>
        <authorList>
            <person name="Xu F."/>
            <person name="Jerlstrom-Hultqvist J."/>
            <person name="Einarsson E."/>
            <person name="Astvaldsson A."/>
            <person name="Svard S.G."/>
            <person name="Andersson J.O."/>
        </authorList>
    </citation>
    <scope>NUCLEOTIDE SEQUENCE</scope>
    <source>
        <strain evidence="2">ATCC 50377</strain>
    </source>
</reference>
<dbReference type="AlphaFoldDB" id="V6LL50"/>
<accession>V6LL50</accession>
<gene>
    <name evidence="1" type="ORF">SS50377_15113</name>
    <name evidence="2" type="ORF">SS50377_25544</name>
</gene>
<evidence type="ECO:0000313" key="3">
    <source>
        <dbReference type="Proteomes" id="UP000018208"/>
    </source>
</evidence>
<keyword evidence="3" id="KW-1185">Reference proteome</keyword>
<name>V6LL50_9EUKA</name>
<proteinExistence type="predicted"/>
<dbReference type="EMBL" id="KI546101">
    <property type="protein sequence ID" value="EST45093.1"/>
    <property type="molecule type" value="Genomic_DNA"/>
</dbReference>
<evidence type="ECO:0000313" key="1">
    <source>
        <dbReference type="EMBL" id="EST45093.1"/>
    </source>
</evidence>
<organism evidence="1">
    <name type="scientific">Spironucleus salmonicida</name>
    <dbReference type="NCBI Taxonomy" id="348837"/>
    <lineage>
        <taxon>Eukaryota</taxon>
        <taxon>Metamonada</taxon>
        <taxon>Diplomonadida</taxon>
        <taxon>Hexamitidae</taxon>
        <taxon>Hexamitinae</taxon>
        <taxon>Spironucleus</taxon>
    </lineage>
</organism>
<reference evidence="2" key="2">
    <citation type="submission" date="2020-12" db="EMBL/GenBank/DDBJ databases">
        <title>New Spironucleus salmonicida genome in near-complete chromosomes.</title>
        <authorList>
            <person name="Xu F."/>
            <person name="Kurt Z."/>
            <person name="Jimenez-Gonzalez A."/>
            <person name="Astvaldsson A."/>
            <person name="Andersson J.O."/>
            <person name="Svard S.G."/>
        </authorList>
    </citation>
    <scope>NUCLEOTIDE SEQUENCE</scope>
    <source>
        <strain evidence="2">ATCC 50377</strain>
    </source>
</reference>
<dbReference type="Proteomes" id="UP000018208">
    <property type="component" value="Unassembled WGS sequence"/>
</dbReference>
<sequence length="277" mass="31302">MIIYSLGADFIPSDGFIQRIINFISQNIKNTVTFCQLLSQFFENSNSLNCGRNASFSCAVTLILNGKIDSKFDFYHPTPSKIVFENIKSDELCCCCFGDNVQRFADCFQVSEDWQASQKKTTDTIGFLYQNDNNTAVFSSSGMGQSGRLPLTVVPGVGLCDAFNIMGISTGFGEFLGQSNILRVYEQMTKGLIDNFLQQEYYGNVVEVIYESGIMNLKFIKLEFCRIDQEMNYFYYESLTLKGIISMRQVIIIILEDNFGIYLINGCFEVSLQNNSL</sequence>